<keyword evidence="3" id="KW-1185">Reference proteome</keyword>
<gene>
    <name evidence="2" type="ORF">E4582_11565</name>
</gene>
<evidence type="ECO:0000313" key="3">
    <source>
        <dbReference type="Proteomes" id="UP000298681"/>
    </source>
</evidence>
<dbReference type="OrthoDB" id="9784719at2"/>
<reference evidence="2 3" key="1">
    <citation type="submission" date="2019-01" db="EMBL/GenBank/DDBJ databases">
        <authorList>
            <person name="Zhang S."/>
        </authorList>
    </citation>
    <scope>NUCLEOTIDE SEQUENCE [LARGE SCALE GENOMIC DNA]</scope>
    <source>
        <strain evidence="2 3">1626</strain>
    </source>
</reference>
<dbReference type="Gene3D" id="3.40.50.2300">
    <property type="match status" value="1"/>
</dbReference>
<dbReference type="InterPro" id="IPR050595">
    <property type="entry name" value="Bact_response_regulator"/>
</dbReference>
<evidence type="ECO:0000256" key="1">
    <source>
        <dbReference type="ARBA" id="ARBA00022553"/>
    </source>
</evidence>
<evidence type="ECO:0000313" key="2">
    <source>
        <dbReference type="EMBL" id="TKS52868.1"/>
    </source>
</evidence>
<proteinExistence type="predicted"/>
<dbReference type="InterPro" id="IPR011006">
    <property type="entry name" value="CheY-like_superfamily"/>
</dbReference>
<dbReference type="PROSITE" id="PS50110">
    <property type="entry name" value="RESPONSE_REGULATORY"/>
    <property type="match status" value="1"/>
</dbReference>
<dbReference type="PANTHER" id="PTHR44591">
    <property type="entry name" value="STRESS RESPONSE REGULATOR PROTEIN 1"/>
    <property type="match status" value="1"/>
</dbReference>
<dbReference type="InterPro" id="IPR001789">
    <property type="entry name" value="Sig_transdc_resp-reg_receiver"/>
</dbReference>
<dbReference type="PANTHER" id="PTHR44591:SF21">
    <property type="entry name" value="TWO-COMPONENT RESPONSE REGULATOR"/>
    <property type="match status" value="1"/>
</dbReference>
<dbReference type="GO" id="GO:0000160">
    <property type="term" value="P:phosphorelay signal transduction system"/>
    <property type="evidence" value="ECO:0007669"/>
    <property type="project" value="InterPro"/>
</dbReference>
<name>A0A4Z1R8A3_9GAMM</name>
<accession>A0A4Z1R8A3</accession>
<dbReference type="SMART" id="SM00448">
    <property type="entry name" value="REC"/>
    <property type="match status" value="1"/>
</dbReference>
<protein>
    <submittedName>
        <fullName evidence="2">Response regulator</fullName>
    </submittedName>
</protein>
<keyword evidence="1" id="KW-0597">Phosphoprotein</keyword>
<dbReference type="EMBL" id="SPUH01000002">
    <property type="protein sequence ID" value="TKS52868.1"/>
    <property type="molecule type" value="Genomic_DNA"/>
</dbReference>
<comment type="caution">
    <text evidence="2">The sequence shown here is derived from an EMBL/GenBank/DDBJ whole genome shotgun (WGS) entry which is preliminary data.</text>
</comment>
<dbReference type="AlphaFoldDB" id="A0A4Z1R8A3"/>
<dbReference type="RefSeq" id="WP_134674989.1">
    <property type="nucleotide sequence ID" value="NZ_CP039383.2"/>
</dbReference>
<dbReference type="SUPFAM" id="SSF52172">
    <property type="entry name" value="CheY-like"/>
    <property type="match status" value="1"/>
</dbReference>
<dbReference type="Proteomes" id="UP000298681">
    <property type="component" value="Unassembled WGS sequence"/>
</dbReference>
<sequence>MTRARILFVEDEADLRNLIAEVLTDLGFEVTTAADGHEAIAQLEGEPRFDHVISDVSMPNGLSGIDVAAAAARLQAQAKVTLASGYQRAQLPNLPPDVSFLPKPYHVRQLLQVLDAGGA</sequence>
<dbReference type="Pfam" id="PF00072">
    <property type="entry name" value="Response_reg"/>
    <property type="match status" value="1"/>
</dbReference>
<organism evidence="2 3">
    <name type="scientific">Luteimonas yindakuii</name>
    <dbReference type="NCBI Taxonomy" id="2565782"/>
    <lineage>
        <taxon>Bacteria</taxon>
        <taxon>Pseudomonadati</taxon>
        <taxon>Pseudomonadota</taxon>
        <taxon>Gammaproteobacteria</taxon>
        <taxon>Lysobacterales</taxon>
        <taxon>Lysobacteraceae</taxon>
        <taxon>Luteimonas</taxon>
    </lineage>
</organism>